<dbReference type="RefSeq" id="WP_344797187.1">
    <property type="nucleotide sequence ID" value="NZ_BAABBN010000004.1"/>
</dbReference>
<evidence type="ECO:0000256" key="3">
    <source>
        <dbReference type="SAM" id="MobiDB-lite"/>
    </source>
</evidence>
<evidence type="ECO:0000259" key="4">
    <source>
        <dbReference type="SMART" id="SM00829"/>
    </source>
</evidence>
<sequence>MSTQNLEISNTQTDLSEENREASSEHAKVVRFHQTGDVSVLRMETLPILAPEKDEVQIKVRAIGLNRAEVMFRNGAYIETPELPSRLGYEASGVVEAVGSEVTNVKVGDFVSTVPAFSMSKFGVYGESANVPSYAVVKSPVNFTAAQSASIWMQYITAYGALIDIGKLARDQFVLITAASSSVGVAAIQIARSRGAKVIATTRRETKKQFLLDKGADHVVVTDQEDLVFTIEQLTEGEGVALIFDAIGGPLLSDLAEVAGQGGMIIEYGALDGAETPYPLFTALAKGLTIRGYTLFELTQDMTRLEHAKAFLMPLFESGVLIPEIDKVFSFHNIAKAHEYMESNQQMGKIVVDLTL</sequence>
<dbReference type="InterPro" id="IPR020843">
    <property type="entry name" value="ER"/>
</dbReference>
<evidence type="ECO:0000313" key="6">
    <source>
        <dbReference type="Proteomes" id="UP001501565"/>
    </source>
</evidence>
<dbReference type="InterPro" id="IPR013149">
    <property type="entry name" value="ADH-like_C"/>
</dbReference>
<dbReference type="Gene3D" id="3.40.50.720">
    <property type="entry name" value="NAD(P)-binding Rossmann-like Domain"/>
    <property type="match status" value="1"/>
</dbReference>
<keyword evidence="1" id="KW-0521">NADP</keyword>
<evidence type="ECO:0000313" key="5">
    <source>
        <dbReference type="EMBL" id="GAA3920751.1"/>
    </source>
</evidence>
<feature type="compositionally biased region" description="Polar residues" evidence="3">
    <location>
        <begin position="1"/>
        <end position="14"/>
    </location>
</feature>
<dbReference type="Gene3D" id="3.90.180.10">
    <property type="entry name" value="Medium-chain alcohol dehydrogenases, catalytic domain"/>
    <property type="match status" value="1"/>
</dbReference>
<dbReference type="PANTHER" id="PTHR48106">
    <property type="entry name" value="QUINONE OXIDOREDUCTASE PIG3-RELATED"/>
    <property type="match status" value="1"/>
</dbReference>
<dbReference type="Pfam" id="PF08240">
    <property type="entry name" value="ADH_N"/>
    <property type="match status" value="1"/>
</dbReference>
<dbReference type="CDD" id="cd08268">
    <property type="entry name" value="MDR2"/>
    <property type="match status" value="1"/>
</dbReference>
<dbReference type="InterPro" id="IPR013154">
    <property type="entry name" value="ADH-like_N"/>
</dbReference>
<dbReference type="SUPFAM" id="SSF51735">
    <property type="entry name" value="NAD(P)-binding Rossmann-fold domains"/>
    <property type="match status" value="1"/>
</dbReference>
<proteinExistence type="predicted"/>
<dbReference type="SUPFAM" id="SSF50129">
    <property type="entry name" value="GroES-like"/>
    <property type="match status" value="1"/>
</dbReference>
<keyword evidence="2" id="KW-0560">Oxidoreductase</keyword>
<evidence type="ECO:0000256" key="1">
    <source>
        <dbReference type="ARBA" id="ARBA00022857"/>
    </source>
</evidence>
<dbReference type="PANTHER" id="PTHR48106:SF5">
    <property type="entry name" value="ZINC-CONTAINING ALCOHOL DEHYDROGENASE"/>
    <property type="match status" value="1"/>
</dbReference>
<evidence type="ECO:0000256" key="2">
    <source>
        <dbReference type="ARBA" id="ARBA00023002"/>
    </source>
</evidence>
<keyword evidence="6" id="KW-1185">Reference proteome</keyword>
<dbReference type="Pfam" id="PF00107">
    <property type="entry name" value="ADH_zinc_N"/>
    <property type="match status" value="1"/>
</dbReference>
<feature type="domain" description="Enoyl reductase (ER)" evidence="4">
    <location>
        <begin position="36"/>
        <end position="352"/>
    </location>
</feature>
<feature type="region of interest" description="Disordered" evidence="3">
    <location>
        <begin position="1"/>
        <end position="25"/>
    </location>
</feature>
<reference evidence="6" key="1">
    <citation type="journal article" date="2019" name="Int. J. Syst. Evol. Microbiol.">
        <title>The Global Catalogue of Microorganisms (GCM) 10K type strain sequencing project: providing services to taxonomists for standard genome sequencing and annotation.</title>
        <authorList>
            <consortium name="The Broad Institute Genomics Platform"/>
            <consortium name="The Broad Institute Genome Sequencing Center for Infectious Disease"/>
            <person name="Wu L."/>
            <person name="Ma J."/>
        </authorList>
    </citation>
    <scope>NUCLEOTIDE SEQUENCE [LARGE SCALE GENOMIC DNA]</scope>
    <source>
        <strain evidence="6">JCM 17551</strain>
    </source>
</reference>
<gene>
    <name evidence="5" type="ORF">GCM10022277_15550</name>
</gene>
<organism evidence="5 6">
    <name type="scientific">Litoribacillus peritrichatus</name>
    <dbReference type="NCBI Taxonomy" id="718191"/>
    <lineage>
        <taxon>Bacteria</taxon>
        <taxon>Pseudomonadati</taxon>
        <taxon>Pseudomonadota</taxon>
        <taxon>Gammaproteobacteria</taxon>
        <taxon>Oceanospirillales</taxon>
        <taxon>Oceanospirillaceae</taxon>
        <taxon>Litoribacillus</taxon>
    </lineage>
</organism>
<dbReference type="EMBL" id="BAABBN010000004">
    <property type="protein sequence ID" value="GAA3920751.1"/>
    <property type="molecule type" value="Genomic_DNA"/>
</dbReference>
<comment type="caution">
    <text evidence="5">The sequence shown here is derived from an EMBL/GenBank/DDBJ whole genome shotgun (WGS) entry which is preliminary data.</text>
</comment>
<dbReference type="InterPro" id="IPR036291">
    <property type="entry name" value="NAD(P)-bd_dom_sf"/>
</dbReference>
<name>A0ABP7MEZ3_9GAMM</name>
<protein>
    <submittedName>
        <fullName evidence="5">Zinc-dependent alcohol dehydrogenase family protein</fullName>
    </submittedName>
</protein>
<dbReference type="SMART" id="SM00829">
    <property type="entry name" value="PKS_ER"/>
    <property type="match status" value="1"/>
</dbReference>
<dbReference type="Proteomes" id="UP001501565">
    <property type="component" value="Unassembled WGS sequence"/>
</dbReference>
<dbReference type="InterPro" id="IPR011032">
    <property type="entry name" value="GroES-like_sf"/>
</dbReference>
<accession>A0ABP7MEZ3</accession>